<protein>
    <submittedName>
        <fullName evidence="10">Glutamine transport ATP-binding protein GlnQ</fullName>
    </submittedName>
</protein>
<dbReference type="Proteomes" id="UP000193207">
    <property type="component" value="Unassembled WGS sequence"/>
</dbReference>
<feature type="domain" description="ABC transporter" evidence="9">
    <location>
        <begin position="6"/>
        <end position="242"/>
    </location>
</feature>
<dbReference type="CDD" id="cd03262">
    <property type="entry name" value="ABC_HisP_GlnQ"/>
    <property type="match status" value="1"/>
</dbReference>
<dbReference type="InterPro" id="IPR003593">
    <property type="entry name" value="AAA+_ATPase"/>
</dbReference>
<evidence type="ECO:0000256" key="2">
    <source>
        <dbReference type="ARBA" id="ARBA00005417"/>
    </source>
</evidence>
<dbReference type="InterPro" id="IPR003439">
    <property type="entry name" value="ABC_transporter-like_ATP-bd"/>
</dbReference>
<evidence type="ECO:0000256" key="7">
    <source>
        <dbReference type="ARBA" id="ARBA00022970"/>
    </source>
</evidence>
<keyword evidence="6 10" id="KW-0067">ATP-binding</keyword>
<keyword evidence="5" id="KW-0547">Nucleotide-binding</keyword>
<keyword evidence="7" id="KW-0029">Amino-acid transport</keyword>
<dbReference type="AlphaFoldDB" id="A0A1X6ZIF9"/>
<evidence type="ECO:0000256" key="4">
    <source>
        <dbReference type="ARBA" id="ARBA00022475"/>
    </source>
</evidence>
<dbReference type="SMART" id="SM00382">
    <property type="entry name" value="AAA"/>
    <property type="match status" value="1"/>
</dbReference>
<dbReference type="GO" id="GO:0005524">
    <property type="term" value="F:ATP binding"/>
    <property type="evidence" value="ECO:0007669"/>
    <property type="project" value="UniProtKB-KW"/>
</dbReference>
<dbReference type="InterPro" id="IPR017871">
    <property type="entry name" value="ABC_transporter-like_CS"/>
</dbReference>
<comment type="similarity">
    <text evidence="2">Belongs to the ABC transporter superfamily.</text>
</comment>
<dbReference type="PANTHER" id="PTHR43166:SF9">
    <property type="entry name" value="GLUTAMATE_ASPARTATE IMPORT ATP-BINDING PROTEIN GLTL"/>
    <property type="match status" value="1"/>
</dbReference>
<evidence type="ECO:0000256" key="8">
    <source>
        <dbReference type="ARBA" id="ARBA00023136"/>
    </source>
</evidence>
<evidence type="ECO:0000256" key="1">
    <source>
        <dbReference type="ARBA" id="ARBA00004202"/>
    </source>
</evidence>
<gene>
    <name evidence="10" type="primary">glnQ_3</name>
    <name evidence="10" type="ORF">ROH8110_02885</name>
</gene>
<proteinExistence type="inferred from homology"/>
<dbReference type="EMBL" id="FWFU01000003">
    <property type="protein sequence ID" value="SLN52045.1"/>
    <property type="molecule type" value="Genomic_DNA"/>
</dbReference>
<dbReference type="GO" id="GO:0015424">
    <property type="term" value="F:ABC-type amino acid transporter activity"/>
    <property type="evidence" value="ECO:0007669"/>
    <property type="project" value="InterPro"/>
</dbReference>
<evidence type="ECO:0000313" key="11">
    <source>
        <dbReference type="Proteomes" id="UP000193207"/>
    </source>
</evidence>
<dbReference type="PROSITE" id="PS00211">
    <property type="entry name" value="ABC_TRANSPORTER_1"/>
    <property type="match status" value="1"/>
</dbReference>
<keyword evidence="8" id="KW-0472">Membrane</keyword>
<organism evidence="10 11">
    <name type="scientific">Roseovarius halotolerans</name>
    <dbReference type="NCBI Taxonomy" id="505353"/>
    <lineage>
        <taxon>Bacteria</taxon>
        <taxon>Pseudomonadati</taxon>
        <taxon>Pseudomonadota</taxon>
        <taxon>Alphaproteobacteria</taxon>
        <taxon>Rhodobacterales</taxon>
        <taxon>Roseobacteraceae</taxon>
        <taxon>Roseovarius</taxon>
    </lineage>
</organism>
<keyword evidence="3" id="KW-0813">Transport</keyword>
<comment type="subcellular location">
    <subcellularLocation>
        <location evidence="1">Cell membrane</location>
        <topology evidence="1">Peripheral membrane protein</topology>
    </subcellularLocation>
</comment>
<dbReference type="OrthoDB" id="9802264at2"/>
<dbReference type="GO" id="GO:0005886">
    <property type="term" value="C:plasma membrane"/>
    <property type="evidence" value="ECO:0007669"/>
    <property type="project" value="UniProtKB-SubCell"/>
</dbReference>
<dbReference type="PANTHER" id="PTHR43166">
    <property type="entry name" value="AMINO ACID IMPORT ATP-BINDING PROTEIN"/>
    <property type="match status" value="1"/>
</dbReference>
<dbReference type="PIRSF" id="PIRSF039085">
    <property type="entry name" value="ABC_ATPase_HisP"/>
    <property type="match status" value="1"/>
</dbReference>
<accession>A0A1X6ZIF9</accession>
<keyword evidence="4" id="KW-1003">Cell membrane</keyword>
<dbReference type="SUPFAM" id="SSF52540">
    <property type="entry name" value="P-loop containing nucleoside triphosphate hydrolases"/>
    <property type="match status" value="1"/>
</dbReference>
<dbReference type="GO" id="GO:0016887">
    <property type="term" value="F:ATP hydrolysis activity"/>
    <property type="evidence" value="ECO:0007669"/>
    <property type="project" value="InterPro"/>
</dbReference>
<evidence type="ECO:0000259" key="9">
    <source>
        <dbReference type="PROSITE" id="PS50893"/>
    </source>
</evidence>
<keyword evidence="11" id="KW-1185">Reference proteome</keyword>
<reference evidence="10 11" key="1">
    <citation type="submission" date="2017-03" db="EMBL/GenBank/DDBJ databases">
        <authorList>
            <person name="Afonso C.L."/>
            <person name="Miller P.J."/>
            <person name="Scott M.A."/>
            <person name="Spackman E."/>
            <person name="Goraichik I."/>
            <person name="Dimitrov K.M."/>
            <person name="Suarez D.L."/>
            <person name="Swayne D.E."/>
        </authorList>
    </citation>
    <scope>NUCLEOTIDE SEQUENCE [LARGE SCALE GENOMIC DNA]</scope>
    <source>
        <strain evidence="10 11">CECT 8110</strain>
    </source>
</reference>
<dbReference type="Pfam" id="PF00005">
    <property type="entry name" value="ABC_tran"/>
    <property type="match status" value="1"/>
</dbReference>
<dbReference type="InterPro" id="IPR050086">
    <property type="entry name" value="MetN_ABC_transporter-like"/>
</dbReference>
<evidence type="ECO:0000313" key="10">
    <source>
        <dbReference type="EMBL" id="SLN52045.1"/>
    </source>
</evidence>
<dbReference type="Gene3D" id="3.40.50.300">
    <property type="entry name" value="P-loop containing nucleotide triphosphate hydrolases"/>
    <property type="match status" value="1"/>
</dbReference>
<name>A0A1X6ZIF9_9RHOB</name>
<dbReference type="RefSeq" id="WP_085818388.1">
    <property type="nucleotide sequence ID" value="NZ_FWFU01000003.1"/>
</dbReference>
<dbReference type="InterPro" id="IPR027417">
    <property type="entry name" value="P-loop_NTPase"/>
</dbReference>
<evidence type="ECO:0000256" key="6">
    <source>
        <dbReference type="ARBA" id="ARBA00022840"/>
    </source>
</evidence>
<dbReference type="InterPro" id="IPR030679">
    <property type="entry name" value="ABC_ATPase_HisP-typ"/>
</dbReference>
<sequence length="250" mass="27401">MERPLIEISALNKEFRGGIQALRDVDLTVASGEVVVVLGPSGSGKSTLIRCINGLETTTGGSIRVDGQQVNGISQRRWRKVRLNVGMVFQNYALFPHLNVLGNITLAPRRAGIMRRAEAEDEARRLLDMVGLADKETAPVASLSGGQQQRVAICRALAMQPKVLLFDEPTSALDPEMVGEVLAVMKRLAQEGITMICVTHEMGFARSAADRVIFMDQGEIVEMASPDNFFTAPKAERSRRFLELISRHDA</sequence>
<dbReference type="PROSITE" id="PS50893">
    <property type="entry name" value="ABC_TRANSPORTER_2"/>
    <property type="match status" value="1"/>
</dbReference>
<evidence type="ECO:0000256" key="3">
    <source>
        <dbReference type="ARBA" id="ARBA00022448"/>
    </source>
</evidence>
<evidence type="ECO:0000256" key="5">
    <source>
        <dbReference type="ARBA" id="ARBA00022741"/>
    </source>
</evidence>